<gene>
    <name evidence="2" type="ORF">CAUJ_LOCUS6987</name>
</gene>
<keyword evidence="3" id="KW-1185">Reference proteome</keyword>
<dbReference type="OrthoDB" id="5872254at2759"/>
<accession>A0A8S1H965</accession>
<dbReference type="Proteomes" id="UP000835052">
    <property type="component" value="Unassembled WGS sequence"/>
</dbReference>
<proteinExistence type="predicted"/>
<evidence type="ECO:0000256" key="1">
    <source>
        <dbReference type="SAM" id="SignalP"/>
    </source>
</evidence>
<keyword evidence="1" id="KW-0732">Signal</keyword>
<dbReference type="AlphaFoldDB" id="A0A8S1H965"/>
<organism evidence="2 3">
    <name type="scientific">Caenorhabditis auriculariae</name>
    <dbReference type="NCBI Taxonomy" id="2777116"/>
    <lineage>
        <taxon>Eukaryota</taxon>
        <taxon>Metazoa</taxon>
        <taxon>Ecdysozoa</taxon>
        <taxon>Nematoda</taxon>
        <taxon>Chromadorea</taxon>
        <taxon>Rhabditida</taxon>
        <taxon>Rhabditina</taxon>
        <taxon>Rhabditomorpha</taxon>
        <taxon>Rhabditoidea</taxon>
        <taxon>Rhabditidae</taxon>
        <taxon>Peloderinae</taxon>
        <taxon>Caenorhabditis</taxon>
    </lineage>
</organism>
<reference evidence="2" key="1">
    <citation type="submission" date="2020-10" db="EMBL/GenBank/DDBJ databases">
        <authorList>
            <person name="Kikuchi T."/>
        </authorList>
    </citation>
    <scope>NUCLEOTIDE SEQUENCE</scope>
    <source>
        <strain evidence="2">NKZ352</strain>
    </source>
</reference>
<feature type="chain" id="PRO_5035820473" evidence="1">
    <location>
        <begin position="20"/>
        <end position="116"/>
    </location>
</feature>
<dbReference type="EMBL" id="CAJGYM010000019">
    <property type="protein sequence ID" value="CAD6191068.1"/>
    <property type="molecule type" value="Genomic_DNA"/>
</dbReference>
<evidence type="ECO:0000313" key="2">
    <source>
        <dbReference type="EMBL" id="CAD6191068.1"/>
    </source>
</evidence>
<name>A0A8S1H965_9PELO</name>
<evidence type="ECO:0000313" key="3">
    <source>
        <dbReference type="Proteomes" id="UP000835052"/>
    </source>
</evidence>
<feature type="signal peptide" evidence="1">
    <location>
        <begin position="1"/>
        <end position="19"/>
    </location>
</feature>
<sequence>MIGVKEICILAIFVAGAAARSKNNQCDSVCAGKMTIECCECIGCHQGMRFGKRSFFPMTVEPKPYSSMQFDYNSRADSASMEEAIRDISAQLDLRPNRILVQNLARQLARFNSEEN</sequence>
<comment type="caution">
    <text evidence="2">The sequence shown here is derived from an EMBL/GenBank/DDBJ whole genome shotgun (WGS) entry which is preliminary data.</text>
</comment>
<protein>
    <submittedName>
        <fullName evidence="2">Uncharacterized protein</fullName>
    </submittedName>
</protein>